<proteinExistence type="predicted"/>
<evidence type="ECO:0000313" key="2">
    <source>
        <dbReference type="EMBL" id="CAG2222548.1"/>
    </source>
</evidence>
<dbReference type="Pfam" id="PF20478">
    <property type="entry name" value="P2RX7_C"/>
    <property type="match status" value="1"/>
</dbReference>
<dbReference type="EMBL" id="CAJPWZ010001753">
    <property type="protein sequence ID" value="CAG2222548.1"/>
    <property type="molecule type" value="Genomic_DNA"/>
</dbReference>
<evidence type="ECO:0000313" key="3">
    <source>
        <dbReference type="Proteomes" id="UP000683360"/>
    </source>
</evidence>
<evidence type="ECO:0000259" key="1">
    <source>
        <dbReference type="Pfam" id="PF20478"/>
    </source>
</evidence>
<dbReference type="OrthoDB" id="6057775at2759"/>
<protein>
    <recommendedName>
        <fullName evidence="1">P2X purinoreceptor 7 intracellular domain-containing protein</fullName>
    </recommendedName>
</protein>
<sequence>MDGVDSSLQGNSQGLDIRPYQFEPLLVENNQEEDINSSSEESDIDDLSSNVDRLVNTNWCDCGNCNSMTTADECVCCSDISAVSYLMQPDDLNCITEHEVFIANCLNRHVLQVSMYAYMEHVGPFDDNEPINEKYRFMAYRRFVQWIWHRLGRHNRKILPACVVKKIRDSFPSEEYCGFKYAVKSARVPAETIVIEEGEVIQVNAVSEVVEQHEVVIEDFAYSYDY</sequence>
<reference evidence="2" key="1">
    <citation type="submission" date="2021-03" db="EMBL/GenBank/DDBJ databases">
        <authorList>
            <person name="Bekaert M."/>
        </authorList>
    </citation>
    <scope>NUCLEOTIDE SEQUENCE</scope>
</reference>
<keyword evidence="3" id="KW-1185">Reference proteome</keyword>
<organism evidence="2 3">
    <name type="scientific">Mytilus edulis</name>
    <name type="common">Blue mussel</name>
    <dbReference type="NCBI Taxonomy" id="6550"/>
    <lineage>
        <taxon>Eukaryota</taxon>
        <taxon>Metazoa</taxon>
        <taxon>Spiralia</taxon>
        <taxon>Lophotrochozoa</taxon>
        <taxon>Mollusca</taxon>
        <taxon>Bivalvia</taxon>
        <taxon>Autobranchia</taxon>
        <taxon>Pteriomorphia</taxon>
        <taxon>Mytilida</taxon>
        <taxon>Mytiloidea</taxon>
        <taxon>Mytilidae</taxon>
        <taxon>Mytilinae</taxon>
        <taxon>Mytilus</taxon>
    </lineage>
</organism>
<dbReference type="AlphaFoldDB" id="A0A8S3SQV9"/>
<dbReference type="PANTHER" id="PTHR36981:SF1">
    <property type="entry name" value="P2X PURINORECEPTOR 7 INTRACELLULAR DOMAIN-CONTAINING PROTEIN"/>
    <property type="match status" value="1"/>
</dbReference>
<feature type="domain" description="P2X purinoreceptor 7 intracellular" evidence="1">
    <location>
        <begin position="32"/>
        <end position="180"/>
    </location>
</feature>
<comment type="caution">
    <text evidence="2">The sequence shown here is derived from an EMBL/GenBank/DDBJ whole genome shotgun (WGS) entry which is preliminary data.</text>
</comment>
<dbReference type="Proteomes" id="UP000683360">
    <property type="component" value="Unassembled WGS sequence"/>
</dbReference>
<accession>A0A8S3SQV9</accession>
<dbReference type="PANTHER" id="PTHR36981">
    <property type="entry name" value="ZGC:195170"/>
    <property type="match status" value="1"/>
</dbReference>
<gene>
    <name evidence="2" type="ORF">MEDL_35782</name>
</gene>
<name>A0A8S3SQV9_MYTED</name>
<dbReference type="InterPro" id="IPR046815">
    <property type="entry name" value="P2RX7_C"/>
</dbReference>